<dbReference type="AlphaFoldDB" id="A0A4W3ICP7"/>
<protein>
    <submittedName>
        <fullName evidence="3">DENN domain-containing protein 3-like</fullName>
    </submittedName>
</protein>
<reference evidence="4" key="1">
    <citation type="journal article" date="2006" name="Science">
        <title>Ancient noncoding elements conserved in the human genome.</title>
        <authorList>
            <person name="Venkatesh B."/>
            <person name="Kirkness E.F."/>
            <person name="Loh Y.H."/>
            <person name="Halpern A.L."/>
            <person name="Lee A.P."/>
            <person name="Johnson J."/>
            <person name="Dandona N."/>
            <person name="Viswanathan L.D."/>
            <person name="Tay A."/>
            <person name="Venter J.C."/>
            <person name="Strausberg R.L."/>
            <person name="Brenner S."/>
        </authorList>
    </citation>
    <scope>NUCLEOTIDE SEQUENCE [LARGE SCALE GENOMIC DNA]</scope>
</reference>
<sequence>MSGEHSTLGRHNLSLGEETGSEAIAQRGQRRTTKFSGRSARDKAAPRTLALPSFPADPLDYASVASYYTKLIEGISAEIERPGAEALAECFYLRGIVFLAQGRSLQALLDFQKLEKINMNFFPWELVKQTLEAMAPEQMREVQQTEVLKHLIYEMVEKHWDQARQEESVRNYELPKAPLNKQEFNVQIQAAGIINNSKTTDRLFDVLTGGQQKLVDPQTFTEFYTRWTEMKHDTDSITLSDEVTKNLHETERVSKVSNPVKTSCGLGRLALTQKRLFLLTEGHPYYKEIARFQNIEEVESCLPVSVFPLKILALRIKVQDKKEPFVANLKSERDLWKLVIREMMAGKFLADRHKDPQYVQQALSNVQLINVVAKCNLQQRPISMAFKLASLTHSVGEGTIMAETCLYE</sequence>
<reference evidence="3" key="4">
    <citation type="submission" date="2025-08" db="UniProtKB">
        <authorList>
            <consortium name="Ensembl"/>
        </authorList>
    </citation>
    <scope>IDENTIFICATION</scope>
</reference>
<dbReference type="GO" id="GO:0032483">
    <property type="term" value="P:regulation of Rab protein signal transduction"/>
    <property type="evidence" value="ECO:0007669"/>
    <property type="project" value="TreeGrafter"/>
</dbReference>
<dbReference type="GO" id="GO:0005085">
    <property type="term" value="F:guanyl-nucleotide exchange factor activity"/>
    <property type="evidence" value="ECO:0007669"/>
    <property type="project" value="UniProtKB-ARBA"/>
</dbReference>
<dbReference type="InterPro" id="IPR057977">
    <property type="entry name" value="TPR_DENND3"/>
</dbReference>
<dbReference type="InterPro" id="IPR051696">
    <property type="entry name" value="DENN_Domain_GEFs"/>
</dbReference>
<keyword evidence="4" id="KW-1185">Reference proteome</keyword>
<dbReference type="PANTHER" id="PTHR12296:SF21">
    <property type="entry name" value="DENN DOMAIN-CONTAINING PROTEIN 3"/>
    <property type="match status" value="1"/>
</dbReference>
<evidence type="ECO:0000313" key="3">
    <source>
        <dbReference type="Ensembl" id="ENSCMIP00000018624.1"/>
    </source>
</evidence>
<reference evidence="4" key="3">
    <citation type="journal article" date="2014" name="Nature">
        <title>Elephant shark genome provides unique insights into gnathostome evolution.</title>
        <authorList>
            <consortium name="International Elephant Shark Genome Sequencing Consortium"/>
            <person name="Venkatesh B."/>
            <person name="Lee A.P."/>
            <person name="Ravi V."/>
            <person name="Maurya A.K."/>
            <person name="Lian M.M."/>
            <person name="Swann J.B."/>
            <person name="Ohta Y."/>
            <person name="Flajnik M.F."/>
            <person name="Sutoh Y."/>
            <person name="Kasahara M."/>
            <person name="Hoon S."/>
            <person name="Gangu V."/>
            <person name="Roy S.W."/>
            <person name="Irimia M."/>
            <person name="Korzh V."/>
            <person name="Kondrychyn I."/>
            <person name="Lim Z.W."/>
            <person name="Tay B.H."/>
            <person name="Tohari S."/>
            <person name="Kong K.W."/>
            <person name="Ho S."/>
            <person name="Lorente-Galdos B."/>
            <person name="Quilez J."/>
            <person name="Marques-Bonet T."/>
            <person name="Raney B.J."/>
            <person name="Ingham P.W."/>
            <person name="Tay A."/>
            <person name="Hillier L.W."/>
            <person name="Minx P."/>
            <person name="Boehm T."/>
            <person name="Wilson R.K."/>
            <person name="Brenner S."/>
            <person name="Warren W.C."/>
        </authorList>
    </citation>
    <scope>NUCLEOTIDE SEQUENCE [LARGE SCALE GENOMIC DNA]</scope>
</reference>
<reference evidence="3" key="5">
    <citation type="submission" date="2025-09" db="UniProtKB">
        <authorList>
            <consortium name="Ensembl"/>
        </authorList>
    </citation>
    <scope>IDENTIFICATION</scope>
</reference>
<accession>A0A4W3ICP7</accession>
<dbReference type="GeneTree" id="ENSGT00940000155784"/>
<dbReference type="PANTHER" id="PTHR12296">
    <property type="entry name" value="DENN DOMAIN-CONTAINING PROTEIN 4"/>
    <property type="match status" value="1"/>
</dbReference>
<feature type="domain" description="DENND3-like TPR repeats" evidence="2">
    <location>
        <begin position="47"/>
        <end position="155"/>
    </location>
</feature>
<feature type="region of interest" description="Disordered" evidence="1">
    <location>
        <begin position="1"/>
        <end position="46"/>
    </location>
</feature>
<dbReference type="Ensembl" id="ENSCMIT00000018975.1">
    <property type="protein sequence ID" value="ENSCMIP00000018624.1"/>
    <property type="gene ID" value="ENSCMIG00000008751.1"/>
</dbReference>
<name>A0A4W3ICP7_CALMI</name>
<reference evidence="4" key="2">
    <citation type="journal article" date="2007" name="PLoS Biol.">
        <title>Survey sequencing and comparative analysis of the elephant shark (Callorhinchus milii) genome.</title>
        <authorList>
            <person name="Venkatesh B."/>
            <person name="Kirkness E.F."/>
            <person name="Loh Y.H."/>
            <person name="Halpern A.L."/>
            <person name="Lee A.P."/>
            <person name="Johnson J."/>
            <person name="Dandona N."/>
            <person name="Viswanathan L.D."/>
            <person name="Tay A."/>
            <person name="Venter J.C."/>
            <person name="Strausberg R.L."/>
            <person name="Brenner S."/>
        </authorList>
    </citation>
    <scope>NUCLEOTIDE SEQUENCE [LARGE SCALE GENOMIC DNA]</scope>
</reference>
<evidence type="ECO:0000259" key="2">
    <source>
        <dbReference type="Pfam" id="PF25570"/>
    </source>
</evidence>
<dbReference type="Proteomes" id="UP000314986">
    <property type="component" value="Unassembled WGS sequence"/>
</dbReference>
<dbReference type="GO" id="GO:0031410">
    <property type="term" value="C:cytoplasmic vesicle"/>
    <property type="evidence" value="ECO:0007669"/>
    <property type="project" value="TreeGrafter"/>
</dbReference>
<dbReference type="Pfam" id="PF25570">
    <property type="entry name" value="TPR_DENND3"/>
    <property type="match status" value="1"/>
</dbReference>
<evidence type="ECO:0000256" key="1">
    <source>
        <dbReference type="SAM" id="MobiDB-lite"/>
    </source>
</evidence>
<organism evidence="3 4">
    <name type="scientific">Callorhinchus milii</name>
    <name type="common">Ghost shark</name>
    <dbReference type="NCBI Taxonomy" id="7868"/>
    <lineage>
        <taxon>Eukaryota</taxon>
        <taxon>Metazoa</taxon>
        <taxon>Chordata</taxon>
        <taxon>Craniata</taxon>
        <taxon>Vertebrata</taxon>
        <taxon>Chondrichthyes</taxon>
        <taxon>Holocephali</taxon>
        <taxon>Chimaeriformes</taxon>
        <taxon>Callorhinchidae</taxon>
        <taxon>Callorhinchus</taxon>
    </lineage>
</organism>
<evidence type="ECO:0000313" key="4">
    <source>
        <dbReference type="Proteomes" id="UP000314986"/>
    </source>
</evidence>
<proteinExistence type="predicted"/>